<dbReference type="InterPro" id="IPR003959">
    <property type="entry name" value="ATPase_AAA_core"/>
</dbReference>
<dbReference type="GO" id="GO:0016887">
    <property type="term" value="F:ATP hydrolysis activity"/>
    <property type="evidence" value="ECO:0007669"/>
    <property type="project" value="InterPro"/>
</dbReference>
<sequence length="328" mass="37095">MHFDLTFKIDGHVYRYIYDRHFNSNEDFELKESMEVNGQSIFDRKDLTITTELDGYRSIKLAEQTSAMEGLLALVPDDVQGLNTLRIAKGYLESVRYYPLAQRFEEHRMPRSPLITAQEFDAWFTDPEKSDRVRSVQFRIIAMSEHFPEKLEELQVILGDKGLGLISEIQVGKVEIPESESTSNLENKVNNHAYIVGFTPGYGIAGSERNFWALGLSAGTLRVLQLLTFLIYDESSCALMEQPEDSVHDGLLVKVIDVLKAYSHKTQLLCTTHSAGIMNSFDSTMIRLVSADERGLTNVNSLSESEVICAQQYLEDEGSLSEFLEGLQ</sequence>
<dbReference type="Proteomes" id="UP000541810">
    <property type="component" value="Unassembled WGS sequence"/>
</dbReference>
<dbReference type="GO" id="GO:0005524">
    <property type="term" value="F:ATP binding"/>
    <property type="evidence" value="ECO:0007669"/>
    <property type="project" value="InterPro"/>
</dbReference>
<evidence type="ECO:0000259" key="1">
    <source>
        <dbReference type="Pfam" id="PF13304"/>
    </source>
</evidence>
<name>A0A7X0H9H1_9BACT</name>
<dbReference type="InterPro" id="IPR027417">
    <property type="entry name" value="P-loop_NTPase"/>
</dbReference>
<evidence type="ECO:0000313" key="3">
    <source>
        <dbReference type="Proteomes" id="UP000541810"/>
    </source>
</evidence>
<accession>A0A7X0H9H1</accession>
<dbReference type="SUPFAM" id="SSF52540">
    <property type="entry name" value="P-loop containing nucleoside triphosphate hydrolases"/>
    <property type="match status" value="1"/>
</dbReference>
<organism evidence="2 3">
    <name type="scientific">Algisphaera agarilytica</name>
    <dbReference type="NCBI Taxonomy" id="1385975"/>
    <lineage>
        <taxon>Bacteria</taxon>
        <taxon>Pseudomonadati</taxon>
        <taxon>Planctomycetota</taxon>
        <taxon>Phycisphaerae</taxon>
        <taxon>Phycisphaerales</taxon>
        <taxon>Phycisphaeraceae</taxon>
        <taxon>Algisphaera</taxon>
    </lineage>
</organism>
<comment type="caution">
    <text evidence="2">The sequence shown here is derived from an EMBL/GenBank/DDBJ whole genome shotgun (WGS) entry which is preliminary data.</text>
</comment>
<dbReference type="Gene3D" id="3.40.50.300">
    <property type="entry name" value="P-loop containing nucleotide triphosphate hydrolases"/>
    <property type="match status" value="1"/>
</dbReference>
<feature type="domain" description="ATPase AAA-type core" evidence="1">
    <location>
        <begin position="120"/>
        <end position="279"/>
    </location>
</feature>
<dbReference type="Pfam" id="PF13304">
    <property type="entry name" value="AAA_21"/>
    <property type="match status" value="1"/>
</dbReference>
<keyword evidence="3" id="KW-1185">Reference proteome</keyword>
<gene>
    <name evidence="2" type="ORF">HNQ40_003378</name>
</gene>
<dbReference type="EMBL" id="JACHGY010000001">
    <property type="protein sequence ID" value="MBB6431572.1"/>
    <property type="molecule type" value="Genomic_DNA"/>
</dbReference>
<protein>
    <recommendedName>
        <fullName evidence="1">ATPase AAA-type core domain-containing protein</fullName>
    </recommendedName>
</protein>
<evidence type="ECO:0000313" key="2">
    <source>
        <dbReference type="EMBL" id="MBB6431572.1"/>
    </source>
</evidence>
<dbReference type="AlphaFoldDB" id="A0A7X0H9H1"/>
<reference evidence="2 3" key="1">
    <citation type="submission" date="2020-08" db="EMBL/GenBank/DDBJ databases">
        <title>Genomic Encyclopedia of Type Strains, Phase IV (KMG-IV): sequencing the most valuable type-strain genomes for metagenomic binning, comparative biology and taxonomic classification.</title>
        <authorList>
            <person name="Goeker M."/>
        </authorList>
    </citation>
    <scope>NUCLEOTIDE SEQUENCE [LARGE SCALE GENOMIC DNA]</scope>
    <source>
        <strain evidence="2 3">DSM 103725</strain>
    </source>
</reference>
<proteinExistence type="predicted"/>